<reference evidence="2 3" key="1">
    <citation type="submission" date="2016-09" db="EMBL/GenBank/DDBJ databases">
        <title>Draft genome sequence for the type strain of Desulfuribacillus alkaliarsenatis AHT28, an obligately anaerobic, sulfidogenic bacterium isolated from Russian soda lake sediments.</title>
        <authorList>
            <person name="Abin C.A."/>
            <person name="Hollibaugh J.T."/>
        </authorList>
    </citation>
    <scope>NUCLEOTIDE SEQUENCE [LARGE SCALE GENOMIC DNA]</scope>
    <source>
        <strain evidence="2 3">AHT28</strain>
    </source>
</reference>
<comment type="caution">
    <text evidence="2">The sequence shown here is derived from an EMBL/GenBank/DDBJ whole genome shotgun (WGS) entry which is preliminary data.</text>
</comment>
<feature type="transmembrane region" description="Helical" evidence="1">
    <location>
        <begin position="12"/>
        <end position="31"/>
    </location>
</feature>
<dbReference type="Pfam" id="PF01976">
    <property type="entry name" value="DUF116"/>
    <property type="match status" value="1"/>
</dbReference>
<feature type="transmembrane region" description="Helical" evidence="1">
    <location>
        <begin position="84"/>
        <end position="104"/>
    </location>
</feature>
<evidence type="ECO:0008006" key="4">
    <source>
        <dbReference type="Google" id="ProtNLM"/>
    </source>
</evidence>
<dbReference type="EMBL" id="MIJE01000001">
    <property type="protein sequence ID" value="OEF98535.1"/>
    <property type="molecule type" value="Genomic_DNA"/>
</dbReference>
<dbReference type="PANTHER" id="PTHR43801">
    <property type="entry name" value="NUCLEOTIDE-BINDING PROTEIN-RELATED"/>
    <property type="match status" value="1"/>
</dbReference>
<evidence type="ECO:0000313" key="3">
    <source>
        <dbReference type="Proteomes" id="UP000094296"/>
    </source>
</evidence>
<keyword evidence="3" id="KW-1185">Reference proteome</keyword>
<organism evidence="2 3">
    <name type="scientific">Desulfuribacillus alkaliarsenatis</name>
    <dbReference type="NCBI Taxonomy" id="766136"/>
    <lineage>
        <taxon>Bacteria</taxon>
        <taxon>Bacillati</taxon>
        <taxon>Bacillota</taxon>
        <taxon>Desulfuribacillia</taxon>
        <taxon>Desulfuribacillales</taxon>
        <taxon>Desulfuribacillaceae</taxon>
        <taxon>Desulfuribacillus</taxon>
    </lineage>
</organism>
<name>A0A1E5G612_9FIRM</name>
<keyword evidence="1" id="KW-0472">Membrane</keyword>
<keyword evidence="1" id="KW-1133">Transmembrane helix</keyword>
<dbReference type="InterPro" id="IPR002829">
    <property type="entry name" value="DUF116"/>
</dbReference>
<keyword evidence="1" id="KW-0812">Transmembrane</keyword>
<dbReference type="RefSeq" id="WP_069642027.1">
    <property type="nucleotide sequence ID" value="NZ_MIJE01000001.1"/>
</dbReference>
<dbReference type="OrthoDB" id="9787348at2"/>
<dbReference type="STRING" id="766136.BHF68_02400"/>
<feature type="transmembrane region" description="Helical" evidence="1">
    <location>
        <begin position="43"/>
        <end position="72"/>
    </location>
</feature>
<dbReference type="Proteomes" id="UP000094296">
    <property type="component" value="Unassembled WGS sequence"/>
</dbReference>
<dbReference type="PANTHER" id="PTHR43801:SF1">
    <property type="entry name" value="POLYPRENYL SYNTHETASE"/>
    <property type="match status" value="1"/>
</dbReference>
<proteinExistence type="predicted"/>
<protein>
    <recommendedName>
        <fullName evidence="4">DUF116 domain-containing protein</fullName>
    </recommendedName>
</protein>
<evidence type="ECO:0000313" key="2">
    <source>
        <dbReference type="EMBL" id="OEF98535.1"/>
    </source>
</evidence>
<dbReference type="AlphaFoldDB" id="A0A1E5G612"/>
<sequence>MDINSYAPKRIFLGLILAFVVLFSTLMYYLWHLGTNQETAIYRFLFTGIIVSGFIVMGFISVVLGSMVVTILRAQTMSVPLLQNLMRITIGYFFPIVMQIGKVLRIQKNHIMQSFIQVNNQMVLAKQIKVPAEDMLMLLPHCVQDANCKYKITRDIDNCKLCGKCPVNDLITLSSKHGINMRVATGGTLARQIVKSLRPRVILAVACERDLVSGIIDSMPLPVYGILNVRPNGPCFNTHVIIEEIEKAIEQFKAYPPTWSELNEAEQAANK</sequence>
<accession>A0A1E5G612</accession>
<gene>
    <name evidence="2" type="ORF">BHF68_02400</name>
</gene>
<evidence type="ECO:0000256" key="1">
    <source>
        <dbReference type="SAM" id="Phobius"/>
    </source>
</evidence>